<gene>
    <name evidence="1" type="ORF">S01H4_35377</name>
</gene>
<organism evidence="1">
    <name type="scientific">marine sediment metagenome</name>
    <dbReference type="NCBI Taxonomy" id="412755"/>
    <lineage>
        <taxon>unclassified sequences</taxon>
        <taxon>metagenomes</taxon>
        <taxon>ecological metagenomes</taxon>
    </lineage>
</organism>
<feature type="non-terminal residue" evidence="1">
    <location>
        <position position="1"/>
    </location>
</feature>
<reference evidence="1" key="1">
    <citation type="journal article" date="2014" name="Front. Microbiol.">
        <title>High frequency of phylogenetically diverse reductive dehalogenase-homologous genes in deep subseafloor sedimentary metagenomes.</title>
        <authorList>
            <person name="Kawai M."/>
            <person name="Futagami T."/>
            <person name="Toyoda A."/>
            <person name="Takaki Y."/>
            <person name="Nishi S."/>
            <person name="Hori S."/>
            <person name="Arai W."/>
            <person name="Tsubouchi T."/>
            <person name="Morono Y."/>
            <person name="Uchiyama I."/>
            <person name="Ito T."/>
            <person name="Fujiyama A."/>
            <person name="Inagaki F."/>
            <person name="Takami H."/>
        </authorList>
    </citation>
    <scope>NUCLEOTIDE SEQUENCE</scope>
    <source>
        <strain evidence="1">Expedition CK06-06</strain>
    </source>
</reference>
<comment type="caution">
    <text evidence="1">The sequence shown here is derived from an EMBL/GenBank/DDBJ whole genome shotgun (WGS) entry which is preliminary data.</text>
</comment>
<protein>
    <submittedName>
        <fullName evidence="1">Uncharacterized protein</fullName>
    </submittedName>
</protein>
<dbReference type="AlphaFoldDB" id="X1BAF2"/>
<name>X1BAF2_9ZZZZ</name>
<dbReference type="EMBL" id="BART01018805">
    <property type="protein sequence ID" value="GAG78252.1"/>
    <property type="molecule type" value="Genomic_DNA"/>
</dbReference>
<evidence type="ECO:0000313" key="1">
    <source>
        <dbReference type="EMBL" id="GAG78252.1"/>
    </source>
</evidence>
<accession>X1BAF2</accession>
<proteinExistence type="predicted"/>
<sequence>STNSDEPTKKYTTAQEQENTEIISENEFMKMVE</sequence>